<proteinExistence type="predicted"/>
<dbReference type="Pfam" id="PF13452">
    <property type="entry name" value="FAS1_DH_region"/>
    <property type="match status" value="1"/>
</dbReference>
<dbReference type="Gene3D" id="3.10.129.10">
    <property type="entry name" value="Hotdog Thioesterase"/>
    <property type="match status" value="1"/>
</dbReference>
<evidence type="ECO:0000313" key="3">
    <source>
        <dbReference type="Proteomes" id="UP001601992"/>
    </source>
</evidence>
<dbReference type="RefSeq" id="WP_040819976.1">
    <property type="nucleotide sequence ID" value="NZ_JBIAQY010000006.1"/>
</dbReference>
<name>A0ABW6S3F8_9NOCA</name>
<protein>
    <submittedName>
        <fullName evidence="2">MaoC family dehydratase N-terminal domain-containing protein</fullName>
    </submittedName>
</protein>
<dbReference type="InterPro" id="IPR039569">
    <property type="entry name" value="FAS1-like_DH_region"/>
</dbReference>
<comment type="caution">
    <text evidence="2">The sequence shown here is derived from an EMBL/GenBank/DDBJ whole genome shotgun (WGS) entry which is preliminary data.</text>
</comment>
<feature type="domain" description="FAS1-like dehydratase" evidence="1">
    <location>
        <begin position="6"/>
        <end position="128"/>
    </location>
</feature>
<dbReference type="InterPro" id="IPR029069">
    <property type="entry name" value="HotDog_dom_sf"/>
</dbReference>
<evidence type="ECO:0000313" key="2">
    <source>
        <dbReference type="EMBL" id="MFF3570128.1"/>
    </source>
</evidence>
<reference evidence="2 3" key="1">
    <citation type="submission" date="2024-10" db="EMBL/GenBank/DDBJ databases">
        <title>The Natural Products Discovery Center: Release of the First 8490 Sequenced Strains for Exploring Actinobacteria Biosynthetic Diversity.</title>
        <authorList>
            <person name="Kalkreuter E."/>
            <person name="Kautsar S.A."/>
            <person name="Yang D."/>
            <person name="Bader C.D."/>
            <person name="Teijaro C.N."/>
            <person name="Fluegel L."/>
            <person name="Davis C.M."/>
            <person name="Simpson J.R."/>
            <person name="Lauterbach L."/>
            <person name="Steele A.D."/>
            <person name="Gui C."/>
            <person name="Meng S."/>
            <person name="Li G."/>
            <person name="Viehrig K."/>
            <person name="Ye F."/>
            <person name="Su P."/>
            <person name="Kiefer A.F."/>
            <person name="Nichols A."/>
            <person name="Cepeda A.J."/>
            <person name="Yan W."/>
            <person name="Fan B."/>
            <person name="Jiang Y."/>
            <person name="Adhikari A."/>
            <person name="Zheng C.-J."/>
            <person name="Schuster L."/>
            <person name="Cowan T.M."/>
            <person name="Smanski M.J."/>
            <person name="Chevrette M.G."/>
            <person name="De Carvalho L.P.S."/>
            <person name="Shen B."/>
        </authorList>
    </citation>
    <scope>NUCLEOTIDE SEQUENCE [LARGE SCALE GENOMIC DNA]</scope>
    <source>
        <strain evidence="2 3">NPDC002593</strain>
    </source>
</reference>
<sequence length="148" mass="16107">MADHVFPVEAGHVLAFARAVGDADLAAEIPAQGTVVPATFVAASIQFDPTHMRGMKPAGALSDSNTSGVSVLHAEQHFEYFAPVRVGDLLTVHESDGRRWRKQSRRAGALVFREIVKEYRSSSDELVLRSRMVLVDTEFAVSDEPVSS</sequence>
<dbReference type="Proteomes" id="UP001601992">
    <property type="component" value="Unassembled WGS sequence"/>
</dbReference>
<dbReference type="SUPFAM" id="SSF54637">
    <property type="entry name" value="Thioesterase/thiol ester dehydrase-isomerase"/>
    <property type="match status" value="1"/>
</dbReference>
<keyword evidence="3" id="KW-1185">Reference proteome</keyword>
<accession>A0ABW6S3F8</accession>
<dbReference type="EMBL" id="JBIAQY010000006">
    <property type="protein sequence ID" value="MFF3570128.1"/>
    <property type="molecule type" value="Genomic_DNA"/>
</dbReference>
<gene>
    <name evidence="2" type="ORF">ACFYXQ_20320</name>
</gene>
<evidence type="ECO:0000259" key="1">
    <source>
        <dbReference type="Pfam" id="PF13452"/>
    </source>
</evidence>
<organism evidence="2 3">
    <name type="scientific">Nocardia jiangxiensis</name>
    <dbReference type="NCBI Taxonomy" id="282685"/>
    <lineage>
        <taxon>Bacteria</taxon>
        <taxon>Bacillati</taxon>
        <taxon>Actinomycetota</taxon>
        <taxon>Actinomycetes</taxon>
        <taxon>Mycobacteriales</taxon>
        <taxon>Nocardiaceae</taxon>
        <taxon>Nocardia</taxon>
    </lineage>
</organism>